<reference evidence="2" key="1">
    <citation type="submission" date="2018-11" db="EMBL/GenBank/DDBJ databases">
        <authorList>
            <consortium name="Pathogen Informatics"/>
        </authorList>
    </citation>
    <scope>NUCLEOTIDE SEQUENCE</scope>
</reference>
<dbReference type="CDD" id="cd00201">
    <property type="entry name" value="WW"/>
    <property type="match status" value="1"/>
</dbReference>
<feature type="domain" description="WW" evidence="1">
    <location>
        <begin position="64"/>
        <end position="97"/>
    </location>
</feature>
<evidence type="ECO:0000313" key="2">
    <source>
        <dbReference type="EMBL" id="VEL37644.1"/>
    </source>
</evidence>
<dbReference type="PROSITE" id="PS50020">
    <property type="entry name" value="WW_DOMAIN_2"/>
    <property type="match status" value="1"/>
</dbReference>
<proteinExistence type="predicted"/>
<dbReference type="PROSITE" id="PS01159">
    <property type="entry name" value="WW_DOMAIN_1"/>
    <property type="match status" value="1"/>
</dbReference>
<comment type="caution">
    <text evidence="2">The sequence shown here is derived from an EMBL/GenBank/DDBJ whole genome shotgun (WGS) entry which is preliminary data.</text>
</comment>
<dbReference type="Gene3D" id="2.20.70.10">
    <property type="match status" value="1"/>
</dbReference>
<dbReference type="Proteomes" id="UP000784294">
    <property type="component" value="Unassembled WGS sequence"/>
</dbReference>
<dbReference type="SMART" id="SM00456">
    <property type="entry name" value="WW"/>
    <property type="match status" value="1"/>
</dbReference>
<dbReference type="OrthoDB" id="5339429at2759"/>
<dbReference type="EMBL" id="CAAALY010255569">
    <property type="protein sequence ID" value="VEL37644.1"/>
    <property type="molecule type" value="Genomic_DNA"/>
</dbReference>
<dbReference type="InterPro" id="IPR036020">
    <property type="entry name" value="WW_dom_sf"/>
</dbReference>
<accession>A0A3S5FGE4</accession>
<name>A0A3S5FGE4_9PLAT</name>
<protein>
    <recommendedName>
        <fullName evidence="1">WW domain-containing protein</fullName>
    </recommendedName>
</protein>
<evidence type="ECO:0000259" key="1">
    <source>
        <dbReference type="PROSITE" id="PS50020"/>
    </source>
</evidence>
<keyword evidence="3" id="KW-1185">Reference proteome</keyword>
<sequence length="119" mass="14298">MKSQYEVDCLRVYKTPIFLVFRLNSFFIPYISTDARYQNTQYRLSLFPLYYLQAFIDMDNLAQFALPLGWSEGRSSFGRRYYACDRTRTTTWQHPRLGRHVPLGWERVDSLCDGVYYHK</sequence>
<dbReference type="SUPFAM" id="SSF51045">
    <property type="entry name" value="WW domain"/>
    <property type="match status" value="1"/>
</dbReference>
<dbReference type="AlphaFoldDB" id="A0A3S5FGE4"/>
<dbReference type="InterPro" id="IPR001202">
    <property type="entry name" value="WW_dom"/>
</dbReference>
<evidence type="ECO:0000313" key="3">
    <source>
        <dbReference type="Proteomes" id="UP000784294"/>
    </source>
</evidence>
<gene>
    <name evidence="2" type="ORF">PXEA_LOCUS31084</name>
</gene>
<organism evidence="2 3">
    <name type="scientific">Protopolystoma xenopodis</name>
    <dbReference type="NCBI Taxonomy" id="117903"/>
    <lineage>
        <taxon>Eukaryota</taxon>
        <taxon>Metazoa</taxon>
        <taxon>Spiralia</taxon>
        <taxon>Lophotrochozoa</taxon>
        <taxon>Platyhelminthes</taxon>
        <taxon>Monogenea</taxon>
        <taxon>Polyopisthocotylea</taxon>
        <taxon>Polystomatidea</taxon>
        <taxon>Polystomatidae</taxon>
        <taxon>Protopolystoma</taxon>
    </lineage>
</organism>